<evidence type="ECO:0000313" key="1">
    <source>
        <dbReference type="EMBL" id="EFV94663.1"/>
    </source>
</evidence>
<keyword evidence="2" id="KW-1185">Reference proteome</keyword>
<organism evidence="1 2">
    <name type="scientific">Lautropia mirabilis ATCC 51599</name>
    <dbReference type="NCBI Taxonomy" id="887898"/>
    <lineage>
        <taxon>Bacteria</taxon>
        <taxon>Pseudomonadati</taxon>
        <taxon>Pseudomonadota</taxon>
        <taxon>Betaproteobacteria</taxon>
        <taxon>Burkholderiales</taxon>
        <taxon>Burkholderiaceae</taxon>
        <taxon>Lautropia</taxon>
    </lineage>
</organism>
<proteinExistence type="predicted"/>
<dbReference type="HOGENOM" id="CLU_3081266_0_0_4"/>
<dbReference type="EMBL" id="AEQP01000013">
    <property type="protein sequence ID" value="EFV94663.1"/>
    <property type="molecule type" value="Genomic_DNA"/>
</dbReference>
<comment type="caution">
    <text evidence="1">The sequence shown here is derived from an EMBL/GenBank/DDBJ whole genome shotgun (WGS) entry which is preliminary data.</text>
</comment>
<reference evidence="1 2" key="1">
    <citation type="submission" date="2010-12" db="EMBL/GenBank/DDBJ databases">
        <authorList>
            <person name="Muzny D."/>
            <person name="Qin X."/>
            <person name="Deng J."/>
            <person name="Jiang H."/>
            <person name="Liu Y."/>
            <person name="Qu J."/>
            <person name="Song X.-Z."/>
            <person name="Zhang L."/>
            <person name="Thornton R."/>
            <person name="Coyle M."/>
            <person name="Francisco L."/>
            <person name="Jackson L."/>
            <person name="Javaid M."/>
            <person name="Korchina V."/>
            <person name="Kovar C."/>
            <person name="Mata R."/>
            <person name="Mathew T."/>
            <person name="Ngo R."/>
            <person name="Nguyen L."/>
            <person name="Nguyen N."/>
            <person name="Okwuonu G."/>
            <person name="Ongeri F."/>
            <person name="Pham C."/>
            <person name="Simmons D."/>
            <person name="Wilczek-Boney K."/>
            <person name="Hale W."/>
            <person name="Jakkamsetti A."/>
            <person name="Pham P."/>
            <person name="Ruth R."/>
            <person name="San Lucas F."/>
            <person name="Warren J."/>
            <person name="Zhang J."/>
            <person name="Zhao Z."/>
            <person name="Zhou C."/>
            <person name="Zhu D."/>
            <person name="Lee S."/>
            <person name="Bess C."/>
            <person name="Blankenburg K."/>
            <person name="Forbes L."/>
            <person name="Fu Q."/>
            <person name="Gubbala S."/>
            <person name="Hirani K."/>
            <person name="Jayaseelan J.C."/>
            <person name="Lara F."/>
            <person name="Munidasa M."/>
            <person name="Palculict T."/>
            <person name="Patil S."/>
            <person name="Pu L.-L."/>
            <person name="Saada N."/>
            <person name="Tang L."/>
            <person name="Weissenberger G."/>
            <person name="Zhu Y."/>
            <person name="Hemphill L."/>
            <person name="Shang Y."/>
            <person name="Youmans B."/>
            <person name="Ayvaz T."/>
            <person name="Ross M."/>
            <person name="Santibanez J."/>
            <person name="Aqrawi P."/>
            <person name="Gross S."/>
            <person name="Joshi V."/>
            <person name="Fowler G."/>
            <person name="Nazareth L."/>
            <person name="Reid J."/>
            <person name="Worley K."/>
            <person name="Petrosino J."/>
            <person name="Highlander S."/>
            <person name="Gibbs R."/>
        </authorList>
    </citation>
    <scope>NUCLEOTIDE SEQUENCE [LARGE SCALE GENOMIC DNA]</scope>
    <source>
        <strain evidence="1 2">ATCC 51599</strain>
    </source>
</reference>
<gene>
    <name evidence="1" type="ORF">HMPREF0551_1653</name>
</gene>
<dbReference type="STRING" id="887898.HMPREF0551_1653"/>
<dbReference type="Proteomes" id="UP000011021">
    <property type="component" value="Unassembled WGS sequence"/>
</dbReference>
<sequence>MKHQRARCCVDAARVLRKATAAHSYHEESAVAGDTPGMHASLRRVGAIGLKE</sequence>
<dbReference type="AlphaFoldDB" id="E7RY89"/>
<evidence type="ECO:0000313" key="2">
    <source>
        <dbReference type="Proteomes" id="UP000011021"/>
    </source>
</evidence>
<protein>
    <submittedName>
        <fullName evidence="1">Uncharacterized protein</fullName>
    </submittedName>
</protein>
<name>E7RY89_9BURK</name>
<accession>E7RY89</accession>